<reference evidence="1" key="1">
    <citation type="submission" date="2021-06" db="EMBL/GenBank/DDBJ databases">
        <authorList>
            <person name="Kallberg Y."/>
            <person name="Tangrot J."/>
            <person name="Rosling A."/>
        </authorList>
    </citation>
    <scope>NUCLEOTIDE SEQUENCE</scope>
    <source>
        <strain evidence="1">28 12/20/2015</strain>
    </source>
</reference>
<evidence type="ECO:0000313" key="1">
    <source>
        <dbReference type="EMBL" id="CAG8632421.1"/>
    </source>
</evidence>
<accession>A0ACA9N3Q7</accession>
<sequence length="76" mass="9059">HLGFDQSLMLNDIHKHWWILDNLAIPQIEENNSDHRDSLQPLLQDLQLKYQEWPEFQQLAVQDALKNIIDEPLMTL</sequence>
<name>A0ACA9N3Q7_9GLOM</name>
<dbReference type="Proteomes" id="UP000789366">
    <property type="component" value="Unassembled WGS sequence"/>
</dbReference>
<comment type="caution">
    <text evidence="1">The sequence shown here is derived from an EMBL/GenBank/DDBJ whole genome shotgun (WGS) entry which is preliminary data.</text>
</comment>
<feature type="non-terminal residue" evidence="1">
    <location>
        <position position="1"/>
    </location>
</feature>
<organism evidence="1 2">
    <name type="scientific">Cetraspora pellucida</name>
    <dbReference type="NCBI Taxonomy" id="1433469"/>
    <lineage>
        <taxon>Eukaryota</taxon>
        <taxon>Fungi</taxon>
        <taxon>Fungi incertae sedis</taxon>
        <taxon>Mucoromycota</taxon>
        <taxon>Glomeromycotina</taxon>
        <taxon>Glomeromycetes</taxon>
        <taxon>Diversisporales</taxon>
        <taxon>Gigasporaceae</taxon>
        <taxon>Cetraspora</taxon>
    </lineage>
</organism>
<protein>
    <submittedName>
        <fullName evidence="1">15160_t:CDS:1</fullName>
    </submittedName>
</protein>
<keyword evidence="2" id="KW-1185">Reference proteome</keyword>
<proteinExistence type="predicted"/>
<gene>
    <name evidence="1" type="ORF">SPELUC_LOCUS8272</name>
</gene>
<evidence type="ECO:0000313" key="2">
    <source>
        <dbReference type="Proteomes" id="UP000789366"/>
    </source>
</evidence>
<dbReference type="EMBL" id="CAJVPW010012117">
    <property type="protein sequence ID" value="CAG8632421.1"/>
    <property type="molecule type" value="Genomic_DNA"/>
</dbReference>